<name>J7LA64_NOCAA</name>
<reference evidence="2" key="2">
    <citation type="submission" date="2012-08" db="EMBL/GenBank/DDBJ databases">
        <title>Whole-genome sequence of Nocardiopsis alba strain ATCC BAA-2165 associated with honeybees.</title>
        <authorList>
            <person name="Qiao J."/>
            <person name="Chen L."/>
            <person name="Li Y."/>
            <person name="Wang J."/>
            <person name="Zhang W."/>
            <person name="Chen S."/>
        </authorList>
    </citation>
    <scope>NUCLEOTIDE SEQUENCE [LARGE SCALE GENOMIC DNA]</scope>
    <source>
        <strain evidence="2">ATCC BAA-2165 / BE74</strain>
    </source>
</reference>
<dbReference type="HOGENOM" id="CLU_3313524_0_0_11"/>
<reference evidence="1 2" key="1">
    <citation type="journal article" date="2012" name="J. Bacteriol.">
        <title>Whole-Genome Sequence of Nocardiopsis alba Strain ATCC BAA-2165, Associated with Honeybees.</title>
        <authorList>
            <person name="Qiao J."/>
            <person name="Chen L."/>
            <person name="Li Y."/>
            <person name="Wang J."/>
            <person name="Zhang W."/>
            <person name="Chen S."/>
        </authorList>
    </citation>
    <scope>NUCLEOTIDE SEQUENCE [LARGE SCALE GENOMIC DNA]</scope>
    <source>
        <strain evidence="2">ATCC BAA-2165 / BE74</strain>
    </source>
</reference>
<protein>
    <submittedName>
        <fullName evidence="1">Uncharacterized protein</fullName>
    </submittedName>
</protein>
<accession>J7LA64</accession>
<organism evidence="1 2">
    <name type="scientific">Nocardiopsis alba (strain ATCC BAA-2165 / BE74)</name>
    <dbReference type="NCBI Taxonomy" id="1205910"/>
    <lineage>
        <taxon>Bacteria</taxon>
        <taxon>Bacillati</taxon>
        <taxon>Actinomycetota</taxon>
        <taxon>Actinomycetes</taxon>
        <taxon>Streptosporangiales</taxon>
        <taxon>Nocardiopsidaceae</taxon>
        <taxon>Nocardiopsis</taxon>
    </lineage>
</organism>
<evidence type="ECO:0000313" key="1">
    <source>
        <dbReference type="EMBL" id="AFR07694.1"/>
    </source>
</evidence>
<sequence length="39" mass="4398">MKCTNGNWYFGEWANAWQNSIARCGSGDTAIDHSIDVYD</sequence>
<dbReference type="AlphaFoldDB" id="J7LA64"/>
<evidence type="ECO:0000313" key="2">
    <source>
        <dbReference type="Proteomes" id="UP000003779"/>
    </source>
</evidence>
<dbReference type="EMBL" id="CP003788">
    <property type="protein sequence ID" value="AFR07694.1"/>
    <property type="molecule type" value="Genomic_DNA"/>
</dbReference>
<proteinExistence type="predicted"/>
<dbReference type="KEGG" id="nal:B005_4965"/>
<gene>
    <name evidence="1" type="ordered locus">B005_4965</name>
</gene>
<dbReference type="STRING" id="1205910.B005_4965"/>
<dbReference type="Proteomes" id="UP000003779">
    <property type="component" value="Chromosome"/>
</dbReference>